<name>A0ABR7HQD5_9FIRM</name>
<gene>
    <name evidence="3" type="ORF">H8S34_02660</name>
</gene>
<evidence type="ECO:0000259" key="1">
    <source>
        <dbReference type="Pfam" id="PF01408"/>
    </source>
</evidence>
<dbReference type="InterPro" id="IPR000683">
    <property type="entry name" value="Gfo/Idh/MocA-like_OxRdtase_N"/>
</dbReference>
<dbReference type="SUPFAM" id="SSF51735">
    <property type="entry name" value="NAD(P)-binding Rossmann-fold domains"/>
    <property type="match status" value="1"/>
</dbReference>
<evidence type="ECO:0000313" key="3">
    <source>
        <dbReference type="EMBL" id="MBC5729734.1"/>
    </source>
</evidence>
<dbReference type="Pfam" id="PF22725">
    <property type="entry name" value="GFO_IDH_MocA_C3"/>
    <property type="match status" value="1"/>
</dbReference>
<dbReference type="Pfam" id="PF01408">
    <property type="entry name" value="GFO_IDH_MocA"/>
    <property type="match status" value="1"/>
</dbReference>
<feature type="domain" description="GFO/IDH/MocA-like oxidoreductase" evidence="2">
    <location>
        <begin position="130"/>
        <end position="251"/>
    </location>
</feature>
<organism evidence="3 4">
    <name type="scientific">Pseudoflavonifractor hominis</name>
    <dbReference type="NCBI Taxonomy" id="2763059"/>
    <lineage>
        <taxon>Bacteria</taxon>
        <taxon>Bacillati</taxon>
        <taxon>Bacillota</taxon>
        <taxon>Clostridia</taxon>
        <taxon>Eubacteriales</taxon>
        <taxon>Oscillospiraceae</taxon>
        <taxon>Pseudoflavonifractor</taxon>
    </lineage>
</organism>
<dbReference type="InterPro" id="IPR036291">
    <property type="entry name" value="NAD(P)-bd_dom_sf"/>
</dbReference>
<proteinExistence type="predicted"/>
<dbReference type="InterPro" id="IPR051450">
    <property type="entry name" value="Gfo/Idh/MocA_Oxidoreductases"/>
</dbReference>
<dbReference type="Proteomes" id="UP000660021">
    <property type="component" value="Unassembled WGS sequence"/>
</dbReference>
<comment type="caution">
    <text evidence="3">The sequence shown here is derived from an EMBL/GenBank/DDBJ whole genome shotgun (WGS) entry which is preliminary data.</text>
</comment>
<dbReference type="PANTHER" id="PTHR43377:SF1">
    <property type="entry name" value="BILIVERDIN REDUCTASE A"/>
    <property type="match status" value="1"/>
</dbReference>
<sequence>MYKVGIIGFGKMGMLHGALLAGSRQATIAAICDKSAVMRLGFKHVYKNVHAYSDAKKMFEKERLDAVLVTTPTFNHKESVQLAVENKCAVFVEKPLAINAEQAQYICEMADAKNAVIQIGFCNRFLPSVLKAGELLEDKRIGKIEHVEAQMFIGDVFEEHTGWRYKPELSGGGALIDFGIHMLDLLIHFFGEIETVNAETKQLYSRLVEDEASVEILFKSGVVCDFETSWSKKEFRKSYTKMEIQGDAGRIVLTDQTLELFDMDGEKLEEYTYPDLYPGCFMDLGGLLFSYQMDSFLKNISGKKLEKRMQGCTPYEALYVQRVIESIYRSAEIKDAVGVNKND</sequence>
<dbReference type="RefSeq" id="WP_101692174.1">
    <property type="nucleotide sequence ID" value="NZ_JACOPR010000002.1"/>
</dbReference>
<feature type="domain" description="Gfo/Idh/MocA-like oxidoreductase N-terminal" evidence="1">
    <location>
        <begin position="3"/>
        <end position="121"/>
    </location>
</feature>
<keyword evidence="4" id="KW-1185">Reference proteome</keyword>
<reference evidence="3 4" key="1">
    <citation type="submission" date="2020-08" db="EMBL/GenBank/DDBJ databases">
        <title>Genome public.</title>
        <authorList>
            <person name="Liu C."/>
            <person name="Sun Q."/>
        </authorList>
    </citation>
    <scope>NUCLEOTIDE SEQUENCE [LARGE SCALE GENOMIC DNA]</scope>
    <source>
        <strain evidence="3 4">New-38</strain>
    </source>
</reference>
<accession>A0ABR7HQD5</accession>
<dbReference type="PANTHER" id="PTHR43377">
    <property type="entry name" value="BILIVERDIN REDUCTASE A"/>
    <property type="match status" value="1"/>
</dbReference>
<evidence type="ECO:0000259" key="2">
    <source>
        <dbReference type="Pfam" id="PF22725"/>
    </source>
</evidence>
<dbReference type="SUPFAM" id="SSF55347">
    <property type="entry name" value="Glyceraldehyde-3-phosphate dehydrogenase-like, C-terminal domain"/>
    <property type="match status" value="1"/>
</dbReference>
<dbReference type="EMBL" id="JACOPR010000002">
    <property type="protein sequence ID" value="MBC5729734.1"/>
    <property type="molecule type" value="Genomic_DNA"/>
</dbReference>
<evidence type="ECO:0000313" key="4">
    <source>
        <dbReference type="Proteomes" id="UP000660021"/>
    </source>
</evidence>
<dbReference type="Gene3D" id="3.40.50.720">
    <property type="entry name" value="NAD(P)-binding Rossmann-like Domain"/>
    <property type="match status" value="1"/>
</dbReference>
<dbReference type="InterPro" id="IPR055170">
    <property type="entry name" value="GFO_IDH_MocA-like_dom"/>
</dbReference>
<dbReference type="Gene3D" id="3.30.360.10">
    <property type="entry name" value="Dihydrodipicolinate Reductase, domain 2"/>
    <property type="match status" value="1"/>
</dbReference>
<protein>
    <submittedName>
        <fullName evidence="3">Gfo/Idh/MocA family oxidoreductase</fullName>
    </submittedName>
</protein>